<reference evidence="10 11" key="1">
    <citation type="journal article" date="2015" name="Nature">
        <title>rRNA introns, odd ribosomes, and small enigmatic genomes across a large radiation of phyla.</title>
        <authorList>
            <person name="Brown C.T."/>
            <person name="Hug L.A."/>
            <person name="Thomas B.C."/>
            <person name="Sharon I."/>
            <person name="Castelle C.J."/>
            <person name="Singh A."/>
            <person name="Wilkins M.J."/>
            <person name="Williams K.H."/>
            <person name="Banfield J.F."/>
        </authorList>
    </citation>
    <scope>NUCLEOTIDE SEQUENCE [LARGE SCALE GENOMIC DNA]</scope>
</reference>
<keyword evidence="3 7" id="KW-0812">Transmembrane</keyword>
<dbReference type="InterPro" id="IPR050250">
    <property type="entry name" value="Macrolide_Exporter_MacB"/>
</dbReference>
<dbReference type="AlphaFoldDB" id="A0A0G0S8Q2"/>
<evidence type="ECO:0000256" key="3">
    <source>
        <dbReference type="ARBA" id="ARBA00022692"/>
    </source>
</evidence>
<dbReference type="Pfam" id="PF12704">
    <property type="entry name" value="MacB_PCD"/>
    <property type="match status" value="1"/>
</dbReference>
<evidence type="ECO:0000259" key="8">
    <source>
        <dbReference type="Pfam" id="PF02687"/>
    </source>
</evidence>
<evidence type="ECO:0000256" key="4">
    <source>
        <dbReference type="ARBA" id="ARBA00022989"/>
    </source>
</evidence>
<evidence type="ECO:0000256" key="7">
    <source>
        <dbReference type="SAM" id="Phobius"/>
    </source>
</evidence>
<dbReference type="Pfam" id="PF02687">
    <property type="entry name" value="FtsX"/>
    <property type="match status" value="1"/>
</dbReference>
<dbReference type="InterPro" id="IPR025857">
    <property type="entry name" value="MacB_PCD"/>
</dbReference>
<accession>A0A0G0S8Q2</accession>
<comment type="subcellular location">
    <subcellularLocation>
        <location evidence="1">Cell membrane</location>
        <topology evidence="1">Multi-pass membrane protein</topology>
    </subcellularLocation>
</comment>
<evidence type="ECO:0000259" key="9">
    <source>
        <dbReference type="Pfam" id="PF12704"/>
    </source>
</evidence>
<feature type="transmembrane region" description="Helical" evidence="7">
    <location>
        <begin position="335"/>
        <end position="368"/>
    </location>
</feature>
<comment type="similarity">
    <text evidence="6">Belongs to the ABC-4 integral membrane protein family.</text>
</comment>
<dbReference type="PANTHER" id="PTHR30572:SF4">
    <property type="entry name" value="ABC TRANSPORTER PERMEASE YTRF"/>
    <property type="match status" value="1"/>
</dbReference>
<dbReference type="PANTHER" id="PTHR30572">
    <property type="entry name" value="MEMBRANE COMPONENT OF TRANSPORTER-RELATED"/>
    <property type="match status" value="1"/>
</dbReference>
<evidence type="ECO:0000313" key="10">
    <source>
        <dbReference type="EMBL" id="KKR31110.1"/>
    </source>
</evidence>
<evidence type="ECO:0000256" key="2">
    <source>
        <dbReference type="ARBA" id="ARBA00022475"/>
    </source>
</evidence>
<dbReference type="GO" id="GO:0022857">
    <property type="term" value="F:transmembrane transporter activity"/>
    <property type="evidence" value="ECO:0007669"/>
    <property type="project" value="TreeGrafter"/>
</dbReference>
<dbReference type="Proteomes" id="UP000034137">
    <property type="component" value="Unassembled WGS sequence"/>
</dbReference>
<feature type="domain" description="ABC3 transporter permease C-terminal" evidence="8">
    <location>
        <begin position="293"/>
        <end position="412"/>
    </location>
</feature>
<evidence type="ECO:0000313" key="11">
    <source>
        <dbReference type="Proteomes" id="UP000034137"/>
    </source>
</evidence>
<proteinExistence type="inferred from homology"/>
<evidence type="ECO:0000256" key="6">
    <source>
        <dbReference type="ARBA" id="ARBA00038076"/>
    </source>
</evidence>
<comment type="caution">
    <text evidence="10">The sequence shown here is derived from an EMBL/GenBank/DDBJ whole genome shotgun (WGS) entry which is preliminary data.</text>
</comment>
<feature type="domain" description="MacB-like periplasmic core" evidence="9">
    <location>
        <begin position="21"/>
        <end position="251"/>
    </location>
</feature>
<name>A0A0G0S8Q2_9BACT</name>
<evidence type="ECO:0000256" key="5">
    <source>
        <dbReference type="ARBA" id="ARBA00023136"/>
    </source>
</evidence>
<gene>
    <name evidence="10" type="ORF">UT64_C0073G0003</name>
</gene>
<dbReference type="EMBL" id="LBXO01000073">
    <property type="protein sequence ID" value="KKR31110.1"/>
    <property type="molecule type" value="Genomic_DNA"/>
</dbReference>
<keyword evidence="5 7" id="KW-0472">Membrane</keyword>
<feature type="transmembrane region" description="Helical" evidence="7">
    <location>
        <begin position="380"/>
        <end position="402"/>
    </location>
</feature>
<organism evidence="10 11">
    <name type="scientific">Candidatus Falkowbacteria bacterium GW2011_GWF2_39_8</name>
    <dbReference type="NCBI Taxonomy" id="1618642"/>
    <lineage>
        <taxon>Bacteria</taxon>
        <taxon>Candidatus Falkowiibacteriota</taxon>
    </lineage>
</organism>
<dbReference type="GO" id="GO:0005886">
    <property type="term" value="C:plasma membrane"/>
    <property type="evidence" value="ECO:0007669"/>
    <property type="project" value="UniProtKB-SubCell"/>
</dbReference>
<keyword evidence="2" id="KW-1003">Cell membrane</keyword>
<protein>
    <recommendedName>
        <fullName evidence="12">Multidrug ABC transporter substrate-binding protein</fullName>
    </recommendedName>
</protein>
<evidence type="ECO:0008006" key="12">
    <source>
        <dbReference type="Google" id="ProtNLM"/>
    </source>
</evidence>
<dbReference type="PATRIC" id="fig|1618642.3.peg.1054"/>
<keyword evidence="4 7" id="KW-1133">Transmembrane helix</keyword>
<sequence length="419" mass="45025">MTIAATIKMSLKNMRSNKVRTALTGLGIVIGISAVIIVFSAGEGIRSLVLGQVESFGSNFISIETKVPSTKSGAGGESQSGAAMAQGVQVTTLKLEDMDDINKLPNVTISYAGLQGQDQASYGSEIKKVLLFGVSATFPQIDNGEIDNGRFFTEDEDKSISQVVVLGSKIKDKLFGDADPIGKYITLHRSKYRVVGVMKPRGSSGIISLDDFVYLPVQTLQKKIMGIDHILSIVAQLKDTSLEDETAEDIKYVLRHNHDITNPDKDDFRVTTMEEIMSTLDTITGALTLLLLAIVAISLIVGGVGILNIMYVAVTERTAEIGLRKAVGAKYKDIMLQFLVESTILTLLGGISGIIIGSAISGLIAFAANNILGISWDFIIPLRAFVVAIVFSLVFGIFFGVYPARKAAKLDPIEALRSE</sequence>
<feature type="transmembrane region" description="Helical" evidence="7">
    <location>
        <begin position="286"/>
        <end position="314"/>
    </location>
</feature>
<dbReference type="InterPro" id="IPR003838">
    <property type="entry name" value="ABC3_permease_C"/>
</dbReference>
<feature type="transmembrane region" description="Helical" evidence="7">
    <location>
        <begin position="21"/>
        <end position="42"/>
    </location>
</feature>
<evidence type="ECO:0000256" key="1">
    <source>
        <dbReference type="ARBA" id="ARBA00004651"/>
    </source>
</evidence>